<evidence type="ECO:0000313" key="3">
    <source>
        <dbReference type="Proteomes" id="UP001202479"/>
    </source>
</evidence>
<dbReference type="InterPro" id="IPR021848">
    <property type="entry name" value="HODM_asu-like"/>
</dbReference>
<dbReference type="EMBL" id="JAHUZD010000142">
    <property type="protein sequence ID" value="KAI3402672.1"/>
    <property type="molecule type" value="Genomic_DNA"/>
</dbReference>
<proteinExistence type="predicted"/>
<reference evidence="2" key="1">
    <citation type="journal article" date="2022" name="DNA Res.">
        <title>Genome analysis of five recently described species of the CUG-Ser clade uncovers Candida theae as a new hybrid lineage with pathogenic potential in the Candida parapsilosis species complex.</title>
        <authorList>
            <person name="Mixao V."/>
            <person name="Del Olmo V."/>
            <person name="Hegedusova E."/>
            <person name="Saus E."/>
            <person name="Pryszcz L."/>
            <person name="Cillingova A."/>
            <person name="Nosek J."/>
            <person name="Gabaldon T."/>
        </authorList>
    </citation>
    <scope>NUCLEOTIDE SEQUENCE</scope>
    <source>
        <strain evidence="2">CBS 10844</strain>
    </source>
</reference>
<gene>
    <name evidence="2" type="ORF">KGF56_004553</name>
</gene>
<dbReference type="AlphaFoldDB" id="A0AAI9STE5"/>
<feature type="region of interest" description="Disordered" evidence="1">
    <location>
        <begin position="425"/>
        <end position="454"/>
    </location>
</feature>
<dbReference type="Pfam" id="PF11927">
    <property type="entry name" value="HODM_asu-like"/>
    <property type="match status" value="1"/>
</dbReference>
<protein>
    <submittedName>
        <fullName evidence="2">Uncharacterized protein</fullName>
    </submittedName>
</protein>
<keyword evidence="3" id="KW-1185">Reference proteome</keyword>
<dbReference type="Proteomes" id="UP001202479">
    <property type="component" value="Unassembled WGS sequence"/>
</dbReference>
<comment type="caution">
    <text evidence="2">The sequence shown here is derived from an EMBL/GenBank/DDBJ whole genome shotgun (WGS) entry which is preliminary data.</text>
</comment>
<name>A0AAI9STE5_9ASCO</name>
<organism evidence="2 3">
    <name type="scientific">Candida oxycetoniae</name>
    <dbReference type="NCBI Taxonomy" id="497107"/>
    <lineage>
        <taxon>Eukaryota</taxon>
        <taxon>Fungi</taxon>
        <taxon>Dikarya</taxon>
        <taxon>Ascomycota</taxon>
        <taxon>Saccharomycotina</taxon>
        <taxon>Pichiomycetes</taxon>
        <taxon>Debaryomycetaceae</taxon>
        <taxon>Candida/Lodderomyces clade</taxon>
        <taxon>Candida</taxon>
    </lineage>
</organism>
<accession>A0AAI9STE5</accession>
<sequence>MIQLLVFVSGLVLVLFLSFNQGIVIIKKYFVGNKSPIRDKERTLSSSSKVKVETNKGVYGSNESIQEPTPLMITPEEVKTYDDRPWRPFRWPYHQTMSIFKLDLNHWLDMDKYYHHYIEERKRIRLKYGKENYDWLPEGYDACKELMEMVSDHMVKRYPLLFTLLKDGDWATQGKIFRNELTQEVLDMTLPLKQHPLIFVSKMAKEDIFVVLKSPKDNLHYLVAAAVSYPGGSFRVDQKIGKHLDAIHSVVPYYETKLKKSMERWFDKMRPEDPVERASFYITWDTKLRVNNVFQVPEVNPNVDSELKETDFRKFCVRVERQTLRRLPRSDAIIFTNHPVFYSIDEMKDEPMIPSILRKILYEGPKDIIKYKNFERFRDYLAPYLDSLVERQKKLGIITDETPLKTQPNYPFAHWVKDNACRSETEGWTNPSPSYDKKHMKTQDFHKSKLASNE</sequence>
<feature type="compositionally biased region" description="Basic and acidic residues" evidence="1">
    <location>
        <begin position="435"/>
        <end position="447"/>
    </location>
</feature>
<dbReference type="RefSeq" id="XP_049178419.1">
    <property type="nucleotide sequence ID" value="XM_049326005.1"/>
</dbReference>
<dbReference type="GeneID" id="73382168"/>
<evidence type="ECO:0000313" key="2">
    <source>
        <dbReference type="EMBL" id="KAI3402672.1"/>
    </source>
</evidence>
<evidence type="ECO:0000256" key="1">
    <source>
        <dbReference type="SAM" id="MobiDB-lite"/>
    </source>
</evidence>